<feature type="region of interest" description="Disordered" evidence="1">
    <location>
        <begin position="208"/>
        <end position="237"/>
    </location>
</feature>
<dbReference type="OrthoDB" id="7409988at2"/>
<keyword evidence="2" id="KW-0732">Signal</keyword>
<gene>
    <name evidence="4" type="ORF">SAMN06297144_0317</name>
</gene>
<evidence type="ECO:0000256" key="1">
    <source>
        <dbReference type="SAM" id="MobiDB-lite"/>
    </source>
</evidence>
<dbReference type="Proteomes" id="UP000219494">
    <property type="component" value="Unassembled WGS sequence"/>
</dbReference>
<dbReference type="Pfam" id="PF09832">
    <property type="entry name" value="DUF2059"/>
    <property type="match status" value="1"/>
</dbReference>
<feature type="chain" id="PRO_5012312405" description="DUF2059 domain-containing protein" evidence="2">
    <location>
        <begin position="22"/>
        <end position="237"/>
    </location>
</feature>
<dbReference type="AlphaFoldDB" id="A0A285QFZ3"/>
<keyword evidence="5" id="KW-1185">Reference proteome</keyword>
<organism evidence="4 5">
    <name type="scientific">Sphingomonas guangdongensis</name>
    <dbReference type="NCBI Taxonomy" id="1141890"/>
    <lineage>
        <taxon>Bacteria</taxon>
        <taxon>Pseudomonadati</taxon>
        <taxon>Pseudomonadota</taxon>
        <taxon>Alphaproteobacteria</taxon>
        <taxon>Sphingomonadales</taxon>
        <taxon>Sphingomonadaceae</taxon>
        <taxon>Sphingomonas</taxon>
    </lineage>
</organism>
<evidence type="ECO:0000259" key="3">
    <source>
        <dbReference type="Pfam" id="PF09832"/>
    </source>
</evidence>
<reference evidence="4 5" key="1">
    <citation type="submission" date="2017-07" db="EMBL/GenBank/DDBJ databases">
        <authorList>
            <person name="Sun Z.S."/>
            <person name="Albrecht U."/>
            <person name="Echele G."/>
            <person name="Lee C.C."/>
        </authorList>
    </citation>
    <scope>NUCLEOTIDE SEQUENCE [LARGE SCALE GENOMIC DNA]</scope>
    <source>
        <strain evidence="4 5">CGMCC 1.12672</strain>
    </source>
</reference>
<evidence type="ECO:0000256" key="2">
    <source>
        <dbReference type="SAM" id="SignalP"/>
    </source>
</evidence>
<feature type="signal peptide" evidence="2">
    <location>
        <begin position="1"/>
        <end position="21"/>
    </location>
</feature>
<dbReference type="InterPro" id="IPR018637">
    <property type="entry name" value="DUF2059"/>
</dbReference>
<feature type="compositionally biased region" description="Acidic residues" evidence="1">
    <location>
        <begin position="225"/>
        <end position="237"/>
    </location>
</feature>
<feature type="domain" description="DUF2059" evidence="3">
    <location>
        <begin position="142"/>
        <end position="175"/>
    </location>
</feature>
<evidence type="ECO:0000313" key="4">
    <source>
        <dbReference type="EMBL" id="SOB78992.1"/>
    </source>
</evidence>
<proteinExistence type="predicted"/>
<protein>
    <recommendedName>
        <fullName evidence="3">DUF2059 domain-containing protein</fullName>
    </recommendedName>
</protein>
<accession>A0A285QFZ3</accession>
<sequence>MLIVRPVLLAAAALAVAPAAAQTPAPAARPLPVDPARLTAARPVAVKLWPLGTYKRMMSSTMDRMMDAMMASMFDMKLSDLAGLSGGDAAKTAETKEALGDATMGQVATAADPHFAERTKIATRVMFDEMGTLFARAEPAVQDAVAHGLARRFTTAELGEISAFFATPVGARYASDSMLLAVEPEMVSAMTKFVPDFMKAMPDIMKKVEKATAHLPPPPKPGTPDQDDDATPEEIKS</sequence>
<dbReference type="EMBL" id="OBMI01000001">
    <property type="protein sequence ID" value="SOB78992.1"/>
    <property type="molecule type" value="Genomic_DNA"/>
</dbReference>
<dbReference type="RefSeq" id="WP_097062264.1">
    <property type="nucleotide sequence ID" value="NZ_OBMI01000001.1"/>
</dbReference>
<name>A0A285QFZ3_9SPHN</name>
<evidence type="ECO:0000313" key="5">
    <source>
        <dbReference type="Proteomes" id="UP000219494"/>
    </source>
</evidence>